<proteinExistence type="predicted"/>
<comment type="caution">
    <text evidence="1">The sequence shown here is derived from an EMBL/GenBank/DDBJ whole genome shotgun (WGS) entry which is preliminary data.</text>
</comment>
<sequence>MSRVTPDKLHKAEEIASCLQDMGYSINFARNVLFGVCGVTGNSWENLIAAASGTPPSHLPELNDVFQQILIVGAKIFFLYELDSTQSKKIEKFLKSAKSEDSIFLASYPFLTNDQDLATAPRTNQIISKLTYEVKGSTLMTMQFCAKATYRKTHEVGLNELTDDARSRYDEGEVESIKITSKLNTQLFNSVVFNKNKGYLLLGADTSELSSAADQVGALARLKSDFKKLSGVSLPTPKNLFPKIEELYQKKTGRILKVEFITPSDSVNSLAIKQGDRDVRNDSYHKAGELEVDALEKFKIQKAWDYIFSEHTRMISPTITLNGNKKCLHNADPLREFSVKDCPTLAYLTNILEDAFF</sequence>
<protein>
    <submittedName>
        <fullName evidence="1">Uncharacterized protein</fullName>
    </submittedName>
</protein>
<dbReference type="STRING" id="1656094.BFC18_14750"/>
<accession>A0A1E7ZA76</accession>
<keyword evidence="2" id="KW-1185">Reference proteome</keyword>
<gene>
    <name evidence="1" type="ORF">BFC18_14750</name>
</gene>
<organism evidence="1 2">
    <name type="scientific">Alteromonas confluentis</name>
    <dbReference type="NCBI Taxonomy" id="1656094"/>
    <lineage>
        <taxon>Bacteria</taxon>
        <taxon>Pseudomonadati</taxon>
        <taxon>Pseudomonadota</taxon>
        <taxon>Gammaproteobacteria</taxon>
        <taxon>Alteromonadales</taxon>
        <taxon>Alteromonadaceae</taxon>
        <taxon>Alteromonas/Salinimonas group</taxon>
        <taxon>Alteromonas</taxon>
    </lineage>
</organism>
<reference evidence="1 2" key="1">
    <citation type="submission" date="2016-08" db="EMBL/GenBank/DDBJ databases">
        <authorList>
            <person name="Seilhamer J.J."/>
        </authorList>
    </citation>
    <scope>NUCLEOTIDE SEQUENCE [LARGE SCALE GENOMIC DNA]</scope>
    <source>
        <strain evidence="1 2">KCTC 42603</strain>
    </source>
</reference>
<dbReference type="Proteomes" id="UP000175691">
    <property type="component" value="Unassembled WGS sequence"/>
</dbReference>
<dbReference type="EMBL" id="MDHN01000029">
    <property type="protein sequence ID" value="OFC70420.1"/>
    <property type="molecule type" value="Genomic_DNA"/>
</dbReference>
<name>A0A1E7ZA76_9ALTE</name>
<evidence type="ECO:0000313" key="2">
    <source>
        <dbReference type="Proteomes" id="UP000175691"/>
    </source>
</evidence>
<dbReference type="AlphaFoldDB" id="A0A1E7ZA76"/>
<evidence type="ECO:0000313" key="1">
    <source>
        <dbReference type="EMBL" id="OFC70420.1"/>
    </source>
</evidence>